<reference evidence="1 2" key="1">
    <citation type="journal article" date="2023" name="Plants (Basel)">
        <title>Bridging the Gap: Combining Genomics and Transcriptomics Approaches to Understand Stylosanthes scabra, an Orphan Legume from the Brazilian Caatinga.</title>
        <authorList>
            <person name="Ferreira-Neto J.R.C."/>
            <person name="da Silva M.D."/>
            <person name="Binneck E."/>
            <person name="de Melo N.F."/>
            <person name="da Silva R.H."/>
            <person name="de Melo A.L.T.M."/>
            <person name="Pandolfi V."/>
            <person name="Bustamante F.O."/>
            <person name="Brasileiro-Vidal A.C."/>
            <person name="Benko-Iseppon A.M."/>
        </authorList>
    </citation>
    <scope>NUCLEOTIDE SEQUENCE [LARGE SCALE GENOMIC DNA]</scope>
    <source>
        <tissue evidence="1">Leaves</tissue>
    </source>
</reference>
<evidence type="ECO:0000313" key="2">
    <source>
        <dbReference type="Proteomes" id="UP001341840"/>
    </source>
</evidence>
<accession>A0ABU6UGE3</accession>
<protein>
    <submittedName>
        <fullName evidence="1">Uncharacterized protein</fullName>
    </submittedName>
</protein>
<evidence type="ECO:0000313" key="1">
    <source>
        <dbReference type="EMBL" id="MED6159792.1"/>
    </source>
</evidence>
<dbReference type="EMBL" id="JASCZI010121106">
    <property type="protein sequence ID" value="MED6159792.1"/>
    <property type="molecule type" value="Genomic_DNA"/>
</dbReference>
<keyword evidence="2" id="KW-1185">Reference proteome</keyword>
<comment type="caution">
    <text evidence="1">The sequence shown here is derived from an EMBL/GenBank/DDBJ whole genome shotgun (WGS) entry which is preliminary data.</text>
</comment>
<organism evidence="1 2">
    <name type="scientific">Stylosanthes scabra</name>
    <dbReference type="NCBI Taxonomy" id="79078"/>
    <lineage>
        <taxon>Eukaryota</taxon>
        <taxon>Viridiplantae</taxon>
        <taxon>Streptophyta</taxon>
        <taxon>Embryophyta</taxon>
        <taxon>Tracheophyta</taxon>
        <taxon>Spermatophyta</taxon>
        <taxon>Magnoliopsida</taxon>
        <taxon>eudicotyledons</taxon>
        <taxon>Gunneridae</taxon>
        <taxon>Pentapetalae</taxon>
        <taxon>rosids</taxon>
        <taxon>fabids</taxon>
        <taxon>Fabales</taxon>
        <taxon>Fabaceae</taxon>
        <taxon>Papilionoideae</taxon>
        <taxon>50 kb inversion clade</taxon>
        <taxon>dalbergioids sensu lato</taxon>
        <taxon>Dalbergieae</taxon>
        <taxon>Pterocarpus clade</taxon>
        <taxon>Stylosanthes</taxon>
    </lineage>
</organism>
<sequence length="187" mass="22327">MARGDVNIRPSSVPEDMDWVDDLVLLPQSVMDEELLAKFRESHAVCGTVSEESQYELVPPNSEERVCYYNLLHPEERHFIYMYECLFSKLGVRVPFTQFEQDVLKSQWSSFRAREGRRIFTLYEESFHNFKNYYFKLRVVEGVCPFYENEKGEYQFRLYWYSGPESPKFDFDDLDETDQKIVTVLSQ</sequence>
<dbReference type="Proteomes" id="UP001341840">
    <property type="component" value="Unassembled WGS sequence"/>
</dbReference>
<name>A0ABU6UGE3_9FABA</name>
<gene>
    <name evidence="1" type="ORF">PIB30_045468</name>
</gene>
<proteinExistence type="predicted"/>